<feature type="transmembrane region" description="Helical" evidence="4">
    <location>
        <begin position="188"/>
        <end position="210"/>
    </location>
</feature>
<evidence type="ECO:0000313" key="6">
    <source>
        <dbReference type="EMBL" id="RCS58043.1"/>
    </source>
</evidence>
<keyword evidence="2 4" id="KW-1133">Transmembrane helix</keyword>
<feature type="domain" description="Major facilitator superfamily (MFS) profile" evidence="5">
    <location>
        <begin position="38"/>
        <end position="420"/>
    </location>
</feature>
<feature type="transmembrane region" description="Helical" evidence="4">
    <location>
        <begin position="370"/>
        <end position="389"/>
    </location>
</feature>
<comment type="caution">
    <text evidence="6">The sequence shown here is derived from an EMBL/GenBank/DDBJ whole genome shotgun (WGS) entry which is preliminary data.</text>
</comment>
<protein>
    <submittedName>
        <fullName evidence="6">MFS transporter</fullName>
    </submittedName>
</protein>
<accession>A0A368L3I3</accession>
<feature type="transmembrane region" description="Helical" evidence="4">
    <location>
        <begin position="126"/>
        <end position="145"/>
    </location>
</feature>
<dbReference type="PROSITE" id="PS50850">
    <property type="entry name" value="MFS"/>
    <property type="match status" value="1"/>
</dbReference>
<reference evidence="6 7" key="1">
    <citation type="journal article" date="2018" name="Int. J. Syst. Evol. Microbiol.">
        <title>Parvibium lacunae gen. nov., sp. nov., a new member of the family Alcaligenaceae isolated from a freshwater pond.</title>
        <authorList>
            <person name="Chen W.M."/>
            <person name="Xie P.B."/>
            <person name="Hsu M.Y."/>
            <person name="Sheu S.Y."/>
        </authorList>
    </citation>
    <scope>NUCLEOTIDE SEQUENCE [LARGE SCALE GENOMIC DNA]</scope>
    <source>
        <strain evidence="6 7">KMB9</strain>
    </source>
</reference>
<feature type="transmembrane region" description="Helical" evidence="4">
    <location>
        <begin position="38"/>
        <end position="62"/>
    </location>
</feature>
<feature type="transmembrane region" description="Helical" evidence="4">
    <location>
        <begin position="307"/>
        <end position="326"/>
    </location>
</feature>
<dbReference type="InterPro" id="IPR011701">
    <property type="entry name" value="MFS"/>
</dbReference>
<evidence type="ECO:0000259" key="5">
    <source>
        <dbReference type="PROSITE" id="PS50850"/>
    </source>
</evidence>
<dbReference type="AlphaFoldDB" id="A0A368L3I3"/>
<proteinExistence type="predicted"/>
<feature type="transmembrane region" description="Helical" evidence="4">
    <location>
        <begin position="230"/>
        <end position="254"/>
    </location>
</feature>
<dbReference type="PANTHER" id="PTHR43129">
    <property type="entry name" value="FOSMIDOMYCIN RESISTANCE PROTEIN"/>
    <property type="match status" value="1"/>
</dbReference>
<dbReference type="InterPro" id="IPR036259">
    <property type="entry name" value="MFS_trans_sf"/>
</dbReference>
<dbReference type="Gene3D" id="1.20.1250.20">
    <property type="entry name" value="MFS general substrate transporter like domains"/>
    <property type="match status" value="2"/>
</dbReference>
<feature type="transmembrane region" description="Helical" evidence="4">
    <location>
        <begin position="274"/>
        <end position="295"/>
    </location>
</feature>
<dbReference type="Proteomes" id="UP000252357">
    <property type="component" value="Unassembled WGS sequence"/>
</dbReference>
<dbReference type="EMBL" id="QPGB01000002">
    <property type="protein sequence ID" value="RCS58043.1"/>
    <property type="molecule type" value="Genomic_DNA"/>
</dbReference>
<dbReference type="PANTHER" id="PTHR43129:SF1">
    <property type="entry name" value="FOSMIDOMYCIN RESISTANCE PROTEIN"/>
    <property type="match status" value="1"/>
</dbReference>
<dbReference type="SUPFAM" id="SSF103473">
    <property type="entry name" value="MFS general substrate transporter"/>
    <property type="match status" value="1"/>
</dbReference>
<evidence type="ECO:0000256" key="1">
    <source>
        <dbReference type="ARBA" id="ARBA00022692"/>
    </source>
</evidence>
<dbReference type="GO" id="GO:0005886">
    <property type="term" value="C:plasma membrane"/>
    <property type="evidence" value="ECO:0007669"/>
    <property type="project" value="TreeGrafter"/>
</dbReference>
<gene>
    <name evidence="6" type="ORF">DU000_04155</name>
</gene>
<feature type="transmembrane region" description="Helical" evidence="4">
    <location>
        <begin position="101"/>
        <end position="119"/>
    </location>
</feature>
<organism evidence="6 7">
    <name type="scientific">Parvibium lacunae</name>
    <dbReference type="NCBI Taxonomy" id="1888893"/>
    <lineage>
        <taxon>Bacteria</taxon>
        <taxon>Pseudomonadati</taxon>
        <taxon>Pseudomonadota</taxon>
        <taxon>Betaproteobacteria</taxon>
        <taxon>Burkholderiales</taxon>
        <taxon>Alcaligenaceae</taxon>
        <taxon>Parvibium</taxon>
    </lineage>
</organism>
<keyword evidence="1 4" id="KW-0812">Transmembrane</keyword>
<name>A0A368L3I3_9BURK</name>
<sequence length="424" mass="44402">MSICFIVMITQSCSVLESLMTTSPLPLGASSWRADTHIIAVIGIAHGTSHFFQLALPALFPALKQDLQLTYAELGMAMTCFYVVSGVFQALSGFVVDRLGAVRVLLFGLLCLAVGAGVASLAQGQAGLYLGAALIGLGNSVFHPADFSLLNARVSLSRLGHAFSTHALSGNLGYIAAPLTMLALSHSLGWRVALQVAMAIAIAVALFVFLQRQILDGGHHAQQKANHQPLHLQALLTRPIIACFFFFLFATFAVMGLQNFLPTLLQSAYALTPVQATSMLTTLLLGGATGMLLGGFAANRAQHHERIAAGGMIAAALIAGLLAAHLIPTPGLLPVLFLLGLVAGITNPSRDMLVRKAAPPGASGRVYGMVYAGLDTGAATGPAVLGWLLDQQSPHWAFLCVAIAFSLNVVLAGFARQSTMPVTR</sequence>
<feature type="transmembrane region" description="Helical" evidence="4">
    <location>
        <begin position="395"/>
        <end position="415"/>
    </location>
</feature>
<evidence type="ECO:0000256" key="3">
    <source>
        <dbReference type="ARBA" id="ARBA00023136"/>
    </source>
</evidence>
<evidence type="ECO:0000256" key="4">
    <source>
        <dbReference type="SAM" id="Phobius"/>
    </source>
</evidence>
<dbReference type="Pfam" id="PF07690">
    <property type="entry name" value="MFS_1"/>
    <property type="match status" value="1"/>
</dbReference>
<feature type="transmembrane region" description="Helical" evidence="4">
    <location>
        <begin position="74"/>
        <end position="95"/>
    </location>
</feature>
<dbReference type="GO" id="GO:0022857">
    <property type="term" value="F:transmembrane transporter activity"/>
    <property type="evidence" value="ECO:0007669"/>
    <property type="project" value="InterPro"/>
</dbReference>
<keyword evidence="3 4" id="KW-0472">Membrane</keyword>
<dbReference type="InterPro" id="IPR020846">
    <property type="entry name" value="MFS_dom"/>
</dbReference>
<evidence type="ECO:0000313" key="7">
    <source>
        <dbReference type="Proteomes" id="UP000252357"/>
    </source>
</evidence>
<keyword evidence="7" id="KW-1185">Reference proteome</keyword>
<feature type="transmembrane region" description="Helical" evidence="4">
    <location>
        <begin position="332"/>
        <end position="349"/>
    </location>
</feature>
<evidence type="ECO:0000256" key="2">
    <source>
        <dbReference type="ARBA" id="ARBA00022989"/>
    </source>
</evidence>